<sequence length="372" mass="42765">MSLKFPKNLARTHKSQVSSTAKTSCDGEDAGLTYNSVSCNNLKIDTHSNSSLKVRRLKTRKERNQIRCKQRQCKQRHMCHPCQQHISKDVGEKAQMHHMHRKEKPFVPQIQSIITEGRLTSTKGLFSHEIRSAKIDRILRERTKRNGQDEENTEKLMMPITPLVPPIGPVSDQDCSLNVEHEQENPPPHLKSSKDKFDQWRAAKQSEDGTRVQGHSIGQFFNQDISTLDGAPVLRVPFGIDPPVDLYSQNLFQSKDSGLQKKDFFNLTRIPQLWKAETGLNMNSFQTFDIRKQKPQETSARESNIWPHSSVVLNEREKHVPFSFSAAYLTEGFKYEPFFRCPHPSNTQSKSECVSMSRYLNLSTPFYSPHFL</sequence>
<dbReference type="EMBL" id="SRMA01025354">
    <property type="protein sequence ID" value="TRY95592.1"/>
    <property type="molecule type" value="Genomic_DNA"/>
</dbReference>
<reference evidence="2 3" key="1">
    <citation type="journal article" date="2019" name="Sci. Data">
        <title>Hybrid genome assembly and annotation of Danionella translucida.</title>
        <authorList>
            <person name="Kadobianskyi M."/>
            <person name="Schulze L."/>
            <person name="Schuelke M."/>
            <person name="Judkewitz B."/>
        </authorList>
    </citation>
    <scope>NUCLEOTIDE SEQUENCE [LARGE SCALE GENOMIC DNA]</scope>
    <source>
        <strain evidence="2 3">Bolton</strain>
    </source>
</reference>
<gene>
    <name evidence="2" type="ORF">DNTS_018372</name>
</gene>
<comment type="caution">
    <text evidence="2">The sequence shown here is derived from an EMBL/GenBank/DDBJ whole genome shotgun (WGS) entry which is preliminary data.</text>
</comment>
<keyword evidence="3" id="KW-1185">Reference proteome</keyword>
<feature type="region of interest" description="Disordered" evidence="1">
    <location>
        <begin position="1"/>
        <end position="25"/>
    </location>
</feature>
<evidence type="ECO:0000313" key="2">
    <source>
        <dbReference type="EMBL" id="TRY95592.1"/>
    </source>
</evidence>
<dbReference type="OrthoDB" id="8947257at2759"/>
<evidence type="ECO:0000256" key="1">
    <source>
        <dbReference type="SAM" id="MobiDB-lite"/>
    </source>
</evidence>
<dbReference type="Pfam" id="PF15455">
    <property type="entry name" value="Pro-rich_19"/>
    <property type="match status" value="1"/>
</dbReference>
<accession>A0A553R051</accession>
<dbReference type="Proteomes" id="UP000316079">
    <property type="component" value="Unassembled WGS sequence"/>
</dbReference>
<name>A0A553R051_9TELE</name>
<protein>
    <submittedName>
        <fullName evidence="2">Uncharacterized protein</fullName>
    </submittedName>
</protein>
<proteinExistence type="predicted"/>
<dbReference type="AlphaFoldDB" id="A0A553R051"/>
<organism evidence="2 3">
    <name type="scientific">Danionella cerebrum</name>
    <dbReference type="NCBI Taxonomy" id="2873325"/>
    <lineage>
        <taxon>Eukaryota</taxon>
        <taxon>Metazoa</taxon>
        <taxon>Chordata</taxon>
        <taxon>Craniata</taxon>
        <taxon>Vertebrata</taxon>
        <taxon>Euteleostomi</taxon>
        <taxon>Actinopterygii</taxon>
        <taxon>Neopterygii</taxon>
        <taxon>Teleostei</taxon>
        <taxon>Ostariophysi</taxon>
        <taxon>Cypriniformes</taxon>
        <taxon>Danionidae</taxon>
        <taxon>Danioninae</taxon>
        <taxon>Danionella</taxon>
    </lineage>
</organism>
<evidence type="ECO:0000313" key="3">
    <source>
        <dbReference type="Proteomes" id="UP000316079"/>
    </source>
</evidence>
<dbReference type="InterPro" id="IPR029355">
    <property type="entry name" value="Pro-rich_19"/>
</dbReference>